<organism evidence="1 2">
    <name type="scientific">Pseudoalteromonas agarivorans</name>
    <dbReference type="NCBI Taxonomy" id="176102"/>
    <lineage>
        <taxon>Bacteria</taxon>
        <taxon>Pseudomonadati</taxon>
        <taxon>Pseudomonadota</taxon>
        <taxon>Gammaproteobacteria</taxon>
        <taxon>Alteromonadales</taxon>
        <taxon>Pseudoalteromonadaceae</taxon>
        <taxon>Pseudoalteromonas</taxon>
    </lineage>
</organism>
<dbReference type="EMBL" id="CP033066">
    <property type="protein sequence ID" value="AYM88668.1"/>
    <property type="molecule type" value="Genomic_DNA"/>
</dbReference>
<dbReference type="Proteomes" id="UP000279995">
    <property type="component" value="Chromosome II"/>
</dbReference>
<gene>
    <name evidence="1" type="ORF">D9T18_18470</name>
</gene>
<evidence type="ECO:0000313" key="1">
    <source>
        <dbReference type="EMBL" id="AYM88668.1"/>
    </source>
</evidence>
<dbReference type="AlphaFoldDB" id="A0AAD0U210"/>
<reference evidence="1 2" key="1">
    <citation type="submission" date="2018-10" db="EMBL/GenBank/DDBJ databases">
        <title>Complete Genome Sequence and Transcriptomic Profiles of a Marine Bacterium, Pseudoalteromonas agarivorans Hao 2018.</title>
        <authorList>
            <person name="Hao L."/>
        </authorList>
    </citation>
    <scope>NUCLEOTIDE SEQUENCE [LARGE SCALE GENOMIC DNA]</scope>
    <source>
        <strain evidence="1 2">Hao 2018</strain>
    </source>
</reference>
<evidence type="ECO:0000313" key="2">
    <source>
        <dbReference type="Proteomes" id="UP000279995"/>
    </source>
</evidence>
<sequence>MKKTILLIFSIVFIGYYLTAKASQYAFNKHIEVKTYSDLYYKLETAEVSINEIIIGASEFSLTMCADKVYQEAKGSSTEGCNDQFLSAKNKCAKYLIKTSKQYYKSKEKVSLLTERFINCVS</sequence>
<accession>A0AAD0U210</accession>
<name>A0AAD0U210_9GAMM</name>
<protein>
    <submittedName>
        <fullName evidence="1">Uncharacterized protein</fullName>
    </submittedName>
</protein>
<proteinExistence type="predicted"/>